<keyword evidence="2" id="KW-0732">Signal</keyword>
<evidence type="ECO:0008006" key="5">
    <source>
        <dbReference type="Google" id="ProtNLM"/>
    </source>
</evidence>
<keyword evidence="4" id="KW-1185">Reference proteome</keyword>
<keyword evidence="1" id="KW-0812">Transmembrane</keyword>
<sequence>MKALIIILALSFTSFCSAQFISNDGELHLAAGALISGATYTIVYTTTKNKKKAFWYSFGAATLAGIAKEVIDSQKEFNTFDTGDVAATALGGLTVSATLSLFVGKNKNKRQAKIALVN</sequence>
<organism evidence="3 4">
    <name type="scientific">Gelatiniphilus marinus</name>
    <dbReference type="NCBI Taxonomy" id="1759464"/>
    <lineage>
        <taxon>Bacteria</taxon>
        <taxon>Pseudomonadati</taxon>
        <taxon>Bacteroidota</taxon>
        <taxon>Flavobacteriia</taxon>
        <taxon>Flavobacteriales</taxon>
        <taxon>Flavobacteriaceae</taxon>
        <taxon>Gelatiniphilus</taxon>
    </lineage>
</organism>
<name>A0ABW5JSE3_9FLAO</name>
<feature type="transmembrane region" description="Helical" evidence="1">
    <location>
        <begin position="53"/>
        <end position="71"/>
    </location>
</feature>
<dbReference type="Proteomes" id="UP001597441">
    <property type="component" value="Unassembled WGS sequence"/>
</dbReference>
<dbReference type="EMBL" id="JBHULK010000001">
    <property type="protein sequence ID" value="MFD2534402.1"/>
    <property type="molecule type" value="Genomic_DNA"/>
</dbReference>
<evidence type="ECO:0000313" key="4">
    <source>
        <dbReference type="Proteomes" id="UP001597441"/>
    </source>
</evidence>
<evidence type="ECO:0000256" key="2">
    <source>
        <dbReference type="SAM" id="SignalP"/>
    </source>
</evidence>
<feature type="transmembrane region" description="Helical" evidence="1">
    <location>
        <begin position="28"/>
        <end position="46"/>
    </location>
</feature>
<comment type="caution">
    <text evidence="3">The sequence shown here is derived from an EMBL/GenBank/DDBJ whole genome shotgun (WGS) entry which is preliminary data.</text>
</comment>
<protein>
    <recommendedName>
        <fullName evidence="5">Lipoprotein</fullName>
    </recommendedName>
</protein>
<dbReference type="RefSeq" id="WP_388014869.1">
    <property type="nucleotide sequence ID" value="NZ_JBHUDT010000001.1"/>
</dbReference>
<feature type="signal peptide" evidence="2">
    <location>
        <begin position="1"/>
        <end position="18"/>
    </location>
</feature>
<gene>
    <name evidence="3" type="ORF">ACFSQS_04725</name>
</gene>
<keyword evidence="1" id="KW-1133">Transmembrane helix</keyword>
<proteinExistence type="predicted"/>
<evidence type="ECO:0000256" key="1">
    <source>
        <dbReference type="SAM" id="Phobius"/>
    </source>
</evidence>
<feature type="chain" id="PRO_5047502623" description="Lipoprotein" evidence="2">
    <location>
        <begin position="19"/>
        <end position="118"/>
    </location>
</feature>
<keyword evidence="1" id="KW-0472">Membrane</keyword>
<accession>A0ABW5JSE3</accession>
<feature type="transmembrane region" description="Helical" evidence="1">
    <location>
        <begin position="83"/>
        <end position="103"/>
    </location>
</feature>
<reference evidence="4" key="1">
    <citation type="journal article" date="2019" name="Int. J. Syst. Evol. Microbiol.">
        <title>The Global Catalogue of Microorganisms (GCM) 10K type strain sequencing project: providing services to taxonomists for standard genome sequencing and annotation.</title>
        <authorList>
            <consortium name="The Broad Institute Genomics Platform"/>
            <consortium name="The Broad Institute Genome Sequencing Center for Infectious Disease"/>
            <person name="Wu L."/>
            <person name="Ma J."/>
        </authorList>
    </citation>
    <scope>NUCLEOTIDE SEQUENCE [LARGE SCALE GENOMIC DNA]</scope>
    <source>
        <strain evidence="4">KCTC 42903</strain>
    </source>
</reference>
<evidence type="ECO:0000313" key="3">
    <source>
        <dbReference type="EMBL" id="MFD2534402.1"/>
    </source>
</evidence>